<reference evidence="2 3" key="1">
    <citation type="journal article" date="2023" name="Elife">
        <title>Identification of key yeast species and microbe-microbe interactions impacting larval growth of Drosophila in the wild.</title>
        <authorList>
            <person name="Mure A."/>
            <person name="Sugiura Y."/>
            <person name="Maeda R."/>
            <person name="Honda K."/>
            <person name="Sakurai N."/>
            <person name="Takahashi Y."/>
            <person name="Watada M."/>
            <person name="Katoh T."/>
            <person name="Gotoh A."/>
            <person name="Gotoh Y."/>
            <person name="Taniguchi I."/>
            <person name="Nakamura K."/>
            <person name="Hayashi T."/>
            <person name="Katayama T."/>
            <person name="Uemura T."/>
            <person name="Hattori Y."/>
        </authorList>
    </citation>
    <scope>NUCLEOTIDE SEQUENCE [LARGE SCALE GENOMIC DNA]</scope>
    <source>
        <strain evidence="2 3">SC-9</strain>
    </source>
</reference>
<dbReference type="RefSeq" id="XP_064855784.1">
    <property type="nucleotide sequence ID" value="XM_064999712.1"/>
</dbReference>
<comment type="caution">
    <text evidence="2">The sequence shown here is derived from an EMBL/GenBank/DDBJ whole genome shotgun (WGS) entry which is preliminary data.</text>
</comment>
<evidence type="ECO:0000256" key="1">
    <source>
        <dbReference type="SAM" id="MobiDB-lite"/>
    </source>
</evidence>
<gene>
    <name evidence="2" type="ORF">DASC09_061280</name>
</gene>
<evidence type="ECO:0000313" key="3">
    <source>
        <dbReference type="Proteomes" id="UP001360560"/>
    </source>
</evidence>
<dbReference type="GeneID" id="90076777"/>
<feature type="region of interest" description="Disordered" evidence="1">
    <location>
        <begin position="32"/>
        <end position="64"/>
    </location>
</feature>
<dbReference type="EMBL" id="BTFZ01000020">
    <property type="protein sequence ID" value="GMM38789.1"/>
    <property type="molecule type" value="Genomic_DNA"/>
</dbReference>
<keyword evidence="3" id="KW-1185">Reference proteome</keyword>
<feature type="compositionally biased region" description="Basic residues" evidence="1">
    <location>
        <begin position="44"/>
        <end position="64"/>
    </location>
</feature>
<accession>A0AAV5QW83</accession>
<dbReference type="Proteomes" id="UP001360560">
    <property type="component" value="Unassembled WGS sequence"/>
</dbReference>
<dbReference type="AlphaFoldDB" id="A0AAV5QW83"/>
<protein>
    <submittedName>
        <fullName evidence="2">Uncharacterized protein</fullName>
    </submittedName>
</protein>
<sequence>MSLYKTMHGGRSGPENHYRAHWDAGIREVEKAGRPRHEDSCANGRKRSTLHKQQTRTKKKNINI</sequence>
<name>A0AAV5QW83_9ASCO</name>
<proteinExistence type="predicted"/>
<evidence type="ECO:0000313" key="2">
    <source>
        <dbReference type="EMBL" id="GMM38789.1"/>
    </source>
</evidence>
<organism evidence="2 3">
    <name type="scientific">Saccharomycopsis crataegensis</name>
    <dbReference type="NCBI Taxonomy" id="43959"/>
    <lineage>
        <taxon>Eukaryota</taxon>
        <taxon>Fungi</taxon>
        <taxon>Dikarya</taxon>
        <taxon>Ascomycota</taxon>
        <taxon>Saccharomycotina</taxon>
        <taxon>Saccharomycetes</taxon>
        <taxon>Saccharomycopsidaceae</taxon>
        <taxon>Saccharomycopsis</taxon>
    </lineage>
</organism>